<dbReference type="KEGG" id="amol:AMOL_2606"/>
<sequence length="177" mass="20229">MNNIFLESNNIYLRALCLEDAETNYVNWLNDKEVCKFNAHHRFVNTKEKTIEYISRINSSKDCLVLAICCKEDNIHIGNVSIQSINYIDSNAEFAIVMGETNYQGKGFAYEASKLIINHAFNSLNLHRIYCGTSSENISMQKLAIKLGMKEEGTLKQAIFKNGQYIDIKLYGIINQK</sequence>
<dbReference type="InterPro" id="IPR016181">
    <property type="entry name" value="Acyl_CoA_acyltransferase"/>
</dbReference>
<dbReference type="EMBL" id="CP032098">
    <property type="protein sequence ID" value="AXX93545.1"/>
    <property type="molecule type" value="Genomic_DNA"/>
</dbReference>
<keyword evidence="3" id="KW-0808">Transferase</keyword>
<gene>
    <name evidence="2" type="ORF">AMOL_2606</name>
    <name evidence="3" type="ORF">CPU12_11365</name>
</gene>
<dbReference type="PANTHER" id="PTHR43415:SF3">
    <property type="entry name" value="GNAT-FAMILY ACETYLTRANSFERASE"/>
    <property type="match status" value="1"/>
</dbReference>
<evidence type="ECO:0000313" key="4">
    <source>
        <dbReference type="Proteomes" id="UP000221222"/>
    </source>
</evidence>
<keyword evidence="4" id="KW-1185">Reference proteome</keyword>
<dbReference type="Proteomes" id="UP000221222">
    <property type="component" value="Unassembled WGS sequence"/>
</dbReference>
<dbReference type="GO" id="GO:0016747">
    <property type="term" value="F:acyltransferase activity, transferring groups other than amino-acyl groups"/>
    <property type="evidence" value="ECO:0007669"/>
    <property type="project" value="InterPro"/>
</dbReference>
<reference evidence="2 5" key="2">
    <citation type="submission" date="2018-08" db="EMBL/GenBank/DDBJ databases">
        <title>Complete genome of the Arcobacter molluscorum type strain LMG 25693.</title>
        <authorList>
            <person name="Miller W.G."/>
            <person name="Yee E."/>
            <person name="Bono J.L."/>
        </authorList>
    </citation>
    <scope>NUCLEOTIDE SEQUENCE [LARGE SCALE GENOMIC DNA]</scope>
    <source>
        <strain evidence="2 5">CECT 7696</strain>
    </source>
</reference>
<dbReference type="InterPro" id="IPR000182">
    <property type="entry name" value="GNAT_dom"/>
</dbReference>
<dbReference type="Gene3D" id="3.40.630.30">
    <property type="match status" value="1"/>
</dbReference>
<reference evidence="3 4" key="1">
    <citation type="submission" date="2017-09" db="EMBL/GenBank/DDBJ databases">
        <title>Arcobacter canalis sp. nov., a new species isolated from a water canal contaminated with urban sewage.</title>
        <authorList>
            <person name="Perez-Cataluna A."/>
            <person name="Salas-Masso N."/>
            <person name="Figueras M.J."/>
        </authorList>
    </citation>
    <scope>NUCLEOTIDE SEQUENCE [LARGE SCALE GENOMIC DNA]</scope>
    <source>
        <strain evidence="3 4">F98-3</strain>
    </source>
</reference>
<dbReference type="Proteomes" id="UP000262712">
    <property type="component" value="Chromosome"/>
</dbReference>
<protein>
    <submittedName>
        <fullName evidence="2 3">Acetyltransferase</fullName>
    </submittedName>
</protein>
<organism evidence="3 4">
    <name type="scientific">Malaciobacter molluscorum LMG 25693</name>
    <dbReference type="NCBI Taxonomy" id="870501"/>
    <lineage>
        <taxon>Bacteria</taxon>
        <taxon>Pseudomonadati</taxon>
        <taxon>Campylobacterota</taxon>
        <taxon>Epsilonproteobacteria</taxon>
        <taxon>Campylobacterales</taxon>
        <taxon>Arcobacteraceae</taxon>
        <taxon>Malaciobacter</taxon>
    </lineage>
</organism>
<evidence type="ECO:0000313" key="5">
    <source>
        <dbReference type="Proteomes" id="UP000262712"/>
    </source>
</evidence>
<feature type="domain" description="N-acetyltransferase" evidence="1">
    <location>
        <begin position="11"/>
        <end position="150"/>
    </location>
</feature>
<dbReference type="RefSeq" id="WP_099343243.1">
    <property type="nucleotide sequence ID" value="NZ_CP032098.1"/>
</dbReference>
<evidence type="ECO:0000313" key="3">
    <source>
        <dbReference type="EMBL" id="PHO17300.1"/>
    </source>
</evidence>
<dbReference type="PANTHER" id="PTHR43415">
    <property type="entry name" value="SPERMIDINE N(1)-ACETYLTRANSFERASE"/>
    <property type="match status" value="1"/>
</dbReference>
<dbReference type="SUPFAM" id="SSF55729">
    <property type="entry name" value="Acyl-CoA N-acyltransferases (Nat)"/>
    <property type="match status" value="1"/>
</dbReference>
<dbReference type="AlphaFoldDB" id="A0A2G1DFS6"/>
<accession>A0A2G1DFS6</accession>
<dbReference type="Pfam" id="PF13302">
    <property type="entry name" value="Acetyltransf_3"/>
    <property type="match status" value="1"/>
</dbReference>
<dbReference type="EMBL" id="NXFY01000020">
    <property type="protein sequence ID" value="PHO17300.1"/>
    <property type="molecule type" value="Genomic_DNA"/>
</dbReference>
<name>A0A2G1DFS6_9BACT</name>
<evidence type="ECO:0000259" key="1">
    <source>
        <dbReference type="Pfam" id="PF13302"/>
    </source>
</evidence>
<evidence type="ECO:0000313" key="2">
    <source>
        <dbReference type="EMBL" id="AXX93545.1"/>
    </source>
</evidence>
<proteinExistence type="predicted"/>